<proteinExistence type="predicted"/>
<comment type="caution">
    <text evidence="1">The sequence shown here is derived from an EMBL/GenBank/DDBJ whole genome shotgun (WGS) entry which is preliminary data.</text>
</comment>
<dbReference type="RefSeq" id="WP_167857219.1">
    <property type="nucleotide sequence ID" value="NZ_SIJK02000002.1"/>
</dbReference>
<evidence type="ECO:0000313" key="1">
    <source>
        <dbReference type="EMBL" id="MBP1464493.1"/>
    </source>
</evidence>
<keyword evidence="2" id="KW-1185">Reference proteome</keyword>
<organism evidence="1 2">
    <name type="scientific">Candidatus Chloroploca mongolica</name>
    <dbReference type="NCBI Taxonomy" id="2528176"/>
    <lineage>
        <taxon>Bacteria</taxon>
        <taxon>Bacillati</taxon>
        <taxon>Chloroflexota</taxon>
        <taxon>Chloroflexia</taxon>
        <taxon>Chloroflexales</taxon>
        <taxon>Chloroflexineae</taxon>
        <taxon>Oscillochloridaceae</taxon>
        <taxon>Candidatus Chloroploca</taxon>
    </lineage>
</organism>
<dbReference type="SUPFAM" id="SSF51126">
    <property type="entry name" value="Pectin lyase-like"/>
    <property type="match status" value="3"/>
</dbReference>
<dbReference type="PANTHER" id="PTHR41339:SF1">
    <property type="entry name" value="SECRETED PROTEIN"/>
    <property type="match status" value="1"/>
</dbReference>
<evidence type="ECO:0008006" key="3">
    <source>
        <dbReference type="Google" id="ProtNLM"/>
    </source>
</evidence>
<feature type="non-terminal residue" evidence="1">
    <location>
        <position position="797"/>
    </location>
</feature>
<sequence>MKRSDWLRWLIGGLFVLVCAFALPVAATGLRFVTAAQGARSLTTIVPQSTVLVNGTISTNTTWTASNVYVLQGVTIAQGVTLTVQPGTVVKFADNTGLDVNGTLLAEGTETQPIIFTSFHDDAAGGDTNGNGTTTSPAAGNWGGLYFTPQSSGSRLRHVQVSYGGYEYWGNPRSLYVQTSDLLVEASTIIQSSGHGLYAADVTPQLWGNTFRENSGYGIYYQGVGTSSSLAVTSTTFISNTNGAIYATVDQAQTSFDLTGNSSTGSPRNGLLLTGNLTGTVSFVSEPTFPLIASTLSVNAGTQLTLTPGTVVKFTDNTDLDVNGTLLAEGTETQPIIFTSFHDDAAGGDTNGNGTTTSPAAGNWGGLYFTPQSSGSRLRHVQVSYGGYEYWGNPRSLYVQTSDLLVEASTIIQSSGHGLYAADVTPQLWGNTFRENSGYGIYYQGVGTSSSLAVTSTTFISNTNGAIYATVDQAQTSFDLTGNSSTGSPRNGLLLTGNLTGTVSFVSEPTFPLIASTLSVNAGTQLTLTPGTVVKFTDNTDLDVNGTLLAEGTETQPIIFTSFHDDAAGGDTNGNGTTTSPAAGNWGGLYFTPQSSGSRLRHVQVRYGGYEYWGNRRSLYVQTSDLLVEASTIVQSSGHGLHAADVTPQLWGNTLRENSGYGIYYEGVGTSSSLGVTNTTFISNTSGAIYATLTDGAASFDLRGNSSTGSPKNGVEVTGSISGTVSFVSETSFPLIGNTLTVKEGAQLTLVPGTVVKFVNNTDLDVHGTLLAEGTEAQPIIFTSFHDDAAGGDTNGN</sequence>
<name>A0ABS4D4Z8_9CHLR</name>
<dbReference type="InterPro" id="IPR011050">
    <property type="entry name" value="Pectin_lyase_fold/virulence"/>
</dbReference>
<evidence type="ECO:0000313" key="2">
    <source>
        <dbReference type="Proteomes" id="UP001193081"/>
    </source>
</evidence>
<reference evidence="1 2" key="1">
    <citation type="submission" date="2021-03" db="EMBL/GenBank/DDBJ databases">
        <authorList>
            <person name="Grouzdev D.S."/>
        </authorList>
    </citation>
    <scope>NUCLEOTIDE SEQUENCE [LARGE SCALE GENOMIC DNA]</scope>
    <source>
        <strain evidence="1 2">M50-1</strain>
    </source>
</reference>
<protein>
    <recommendedName>
        <fullName evidence="3">Right handed beta helix domain-containing protein</fullName>
    </recommendedName>
</protein>
<dbReference type="PANTHER" id="PTHR41339">
    <property type="entry name" value="LIPL48"/>
    <property type="match status" value="1"/>
</dbReference>
<dbReference type="EMBL" id="SIJK02000002">
    <property type="protein sequence ID" value="MBP1464493.1"/>
    <property type="molecule type" value="Genomic_DNA"/>
</dbReference>
<gene>
    <name evidence="1" type="ORF">EYB53_002110</name>
</gene>
<dbReference type="SMART" id="SM00710">
    <property type="entry name" value="PbH1"/>
    <property type="match status" value="9"/>
</dbReference>
<dbReference type="Proteomes" id="UP001193081">
    <property type="component" value="Unassembled WGS sequence"/>
</dbReference>
<dbReference type="InterPro" id="IPR006626">
    <property type="entry name" value="PbH1"/>
</dbReference>
<accession>A0ABS4D4Z8</accession>